<comment type="caution">
    <text evidence="3">The sequence shown here is derived from an EMBL/GenBank/DDBJ whole genome shotgun (WGS) entry which is preliminary data.</text>
</comment>
<organism evidence="3 4">
    <name type="scientific">Burkholderia ubonensis</name>
    <dbReference type="NCBI Taxonomy" id="101571"/>
    <lineage>
        <taxon>Bacteria</taxon>
        <taxon>Pseudomonadati</taxon>
        <taxon>Pseudomonadota</taxon>
        <taxon>Betaproteobacteria</taxon>
        <taxon>Burkholderiales</taxon>
        <taxon>Burkholderiaceae</taxon>
        <taxon>Burkholderia</taxon>
        <taxon>Burkholderia cepacia complex</taxon>
    </lineage>
</organism>
<sequence length="141" mass="15473">MTKLAFLLFLLASATAFAEQTPADEISARSGLPASEVSALLADCDSNQTSMNFCAWRDQIVAERELQQVVDQQVSEHPERKAALEAKIAKWKKARDASCEKSARKEWGEGSMRPAAQAICVTASTKKMTKRLSSPDRKAID</sequence>
<proteinExistence type="predicted"/>
<keyword evidence="4" id="KW-1185">Reference proteome</keyword>
<reference evidence="3 4" key="1">
    <citation type="submission" date="2015-11" db="EMBL/GenBank/DDBJ databases">
        <title>Expanding the genomic diversity of Burkholderia species for the development of highly accurate diagnostics.</title>
        <authorList>
            <person name="Sahl J."/>
            <person name="Keim P."/>
            <person name="Wagner D."/>
        </authorList>
    </citation>
    <scope>NUCLEOTIDE SEQUENCE [LARGE SCALE GENOMIC DNA]</scope>
    <source>
        <strain evidence="3 4">MSMB1808WGS</strain>
    </source>
</reference>
<feature type="chain" id="PRO_5044002815" description="Lysozyme inhibitor LprI-like N-terminal domain-containing protein" evidence="1">
    <location>
        <begin position="19"/>
        <end position="141"/>
    </location>
</feature>
<dbReference type="InterPro" id="IPR009739">
    <property type="entry name" value="LprI-like_N"/>
</dbReference>
<dbReference type="EMBL" id="LPBJ01000073">
    <property type="protein sequence ID" value="KVP94271.1"/>
    <property type="molecule type" value="Genomic_DNA"/>
</dbReference>
<dbReference type="Proteomes" id="UP000056453">
    <property type="component" value="Unassembled WGS sequence"/>
</dbReference>
<evidence type="ECO:0000313" key="3">
    <source>
        <dbReference type="EMBL" id="KVP94271.1"/>
    </source>
</evidence>
<accession>A0AAW3MN34</accession>
<evidence type="ECO:0000256" key="1">
    <source>
        <dbReference type="SAM" id="SignalP"/>
    </source>
</evidence>
<evidence type="ECO:0000259" key="2">
    <source>
        <dbReference type="Pfam" id="PF07007"/>
    </source>
</evidence>
<feature type="signal peptide" evidence="1">
    <location>
        <begin position="1"/>
        <end position="18"/>
    </location>
</feature>
<dbReference type="RefSeq" id="WP_059955129.1">
    <property type="nucleotide sequence ID" value="NZ_LPBJ01000073.1"/>
</dbReference>
<gene>
    <name evidence="3" type="ORF">WJ96_11545</name>
</gene>
<feature type="domain" description="Lysozyme inhibitor LprI-like N-terminal" evidence="2">
    <location>
        <begin position="46"/>
        <end position="132"/>
    </location>
</feature>
<dbReference type="AlphaFoldDB" id="A0AAW3MN34"/>
<dbReference type="Pfam" id="PF07007">
    <property type="entry name" value="LprI"/>
    <property type="match status" value="1"/>
</dbReference>
<evidence type="ECO:0000313" key="4">
    <source>
        <dbReference type="Proteomes" id="UP000056453"/>
    </source>
</evidence>
<name>A0AAW3MN34_9BURK</name>
<protein>
    <recommendedName>
        <fullName evidence="2">Lysozyme inhibitor LprI-like N-terminal domain-containing protein</fullName>
    </recommendedName>
</protein>
<dbReference type="Gene3D" id="1.20.1270.180">
    <property type="match status" value="1"/>
</dbReference>
<keyword evidence="1" id="KW-0732">Signal</keyword>